<comment type="caution">
    <text evidence="6">The sequence shown here is derived from an EMBL/GenBank/DDBJ whole genome shotgun (WGS) entry which is preliminary data.</text>
</comment>
<feature type="domain" description="Glycosyl hydrolase family 31 C-terminal" evidence="5">
    <location>
        <begin position="550"/>
        <end position="616"/>
    </location>
</feature>
<dbReference type="Pfam" id="PF21365">
    <property type="entry name" value="Glyco_hydro_31_3rd"/>
    <property type="match status" value="1"/>
</dbReference>
<keyword evidence="2" id="KW-0326">Glycosidase</keyword>
<dbReference type="InterPro" id="IPR017853">
    <property type="entry name" value="GH"/>
</dbReference>
<evidence type="ECO:0000259" key="3">
    <source>
        <dbReference type="Pfam" id="PF01055"/>
    </source>
</evidence>
<sequence length="708" mass="79792">MQPYELTWNEVQPGVWKTTIGRPEPLTPLSVLGIKPRTEALRQMPEAAFPLAEASSEGSSRRALLRVPLTPEEKLYGLGLHFMRMNHRGRTRYLRVNSDPKQDTGETHAPVPFIVSDRGYGVLIDTSRIVTVYCGSSMKEKETAPEQAIDRNNDRSRWKATPVSETMEWLLPAEGADVYVFGGSTPLEVVRRYNLFNGGGTLPPRWGLGFWHRVPTLYSGDQVKEEALEFRRRGFPCDVIGLEPGWHSKSYPVTYEWNKERFPEPAAFVKEMADEGFRINLWEHPYVSPEAAVYEPLRPLSGTYSVWAGLAPDYTLEEARNIYQRLHREAHVSIGVSGYKLDECDGSELTNNSWMFPAHAEFPSGADGEQMRQLYGLLFQRMTAQLYENDNQRTYGLVRASGTGASNLPYVLYSDLYDHRQFVRALCNASFSGLLWTPEVRKAASAEDWVRRMQSVCFSPMAMLNAWGDGTKPWSFPEVEHIVRHYIRLRMRLLPYLYTAFARYYEDGTPPFRAMPLAGSGYSSGAEKGQAQEKKLDTVEAAYGGTRKREWDDQFLVGDDLLVAPLFAGETESDVILPEGRWYGLETGEAFEGGSVVRVAPGLEHIPVFVRDGAILPMTAAADHAPKPGEQVPLILCHFGQSGGEAHLYDDDGRTQEYREGRRIWRKAVVKQGADGNWTGELSSHDAAFPSTFGEVEWRFGLTQLPSF</sequence>
<dbReference type="EMBL" id="JAQAGZ010000001">
    <property type="protein sequence ID" value="MCZ8511065.1"/>
    <property type="molecule type" value="Genomic_DNA"/>
</dbReference>
<keyword evidence="2" id="KW-0378">Hydrolase</keyword>
<dbReference type="SUPFAM" id="SSF51445">
    <property type="entry name" value="(Trans)glycosidases"/>
    <property type="match status" value="1"/>
</dbReference>
<evidence type="ECO:0000259" key="4">
    <source>
        <dbReference type="Pfam" id="PF13802"/>
    </source>
</evidence>
<dbReference type="InterPro" id="IPR013780">
    <property type="entry name" value="Glyco_hydro_b"/>
</dbReference>
<dbReference type="SUPFAM" id="SSF51011">
    <property type="entry name" value="Glycosyl hydrolase domain"/>
    <property type="match status" value="1"/>
</dbReference>
<name>A0ABT4Q2F8_9BACL</name>
<dbReference type="InterPro" id="IPR048395">
    <property type="entry name" value="Glyco_hydro_31_C"/>
</dbReference>
<comment type="similarity">
    <text evidence="1 2">Belongs to the glycosyl hydrolase 31 family.</text>
</comment>
<dbReference type="Pfam" id="PF13802">
    <property type="entry name" value="Gal_mutarotas_2"/>
    <property type="match status" value="1"/>
</dbReference>
<evidence type="ECO:0000313" key="7">
    <source>
        <dbReference type="Proteomes" id="UP001527882"/>
    </source>
</evidence>
<proteinExistence type="inferred from homology"/>
<organism evidence="6 7">
    <name type="scientific">Paenibacillus gyeongsangnamensis</name>
    <dbReference type="NCBI Taxonomy" id="3388067"/>
    <lineage>
        <taxon>Bacteria</taxon>
        <taxon>Bacillati</taxon>
        <taxon>Bacillota</taxon>
        <taxon>Bacilli</taxon>
        <taxon>Bacillales</taxon>
        <taxon>Paenibacillaceae</taxon>
        <taxon>Paenibacillus</taxon>
    </lineage>
</organism>
<protein>
    <submittedName>
        <fullName evidence="6">ABC transporter substrate-binding protein</fullName>
    </submittedName>
</protein>
<dbReference type="CDD" id="cd14752">
    <property type="entry name" value="GH31_N"/>
    <property type="match status" value="1"/>
</dbReference>
<dbReference type="SUPFAM" id="SSF74650">
    <property type="entry name" value="Galactose mutarotase-like"/>
    <property type="match status" value="1"/>
</dbReference>
<dbReference type="Gene3D" id="2.60.40.1760">
    <property type="entry name" value="glycosyl hydrolase (family 31)"/>
    <property type="match status" value="1"/>
</dbReference>
<gene>
    <name evidence="6" type="ORF">O9H85_01160</name>
</gene>
<feature type="domain" description="Glycoside hydrolase family 31 N-terminal" evidence="4">
    <location>
        <begin position="65"/>
        <end position="130"/>
    </location>
</feature>
<feature type="domain" description="Glycoside hydrolase family 31 TIM barrel" evidence="3">
    <location>
        <begin position="201"/>
        <end position="500"/>
    </location>
</feature>
<dbReference type="Proteomes" id="UP001527882">
    <property type="component" value="Unassembled WGS sequence"/>
</dbReference>
<dbReference type="PANTHER" id="PTHR22762:SF144">
    <property type="entry name" value="ALPHA-XYLOSIDASE"/>
    <property type="match status" value="1"/>
</dbReference>
<reference evidence="6 7" key="1">
    <citation type="submission" date="2022-12" db="EMBL/GenBank/DDBJ databases">
        <title>Draft genome sequence of Paenibacillus sp. dW9.</title>
        <authorList>
            <person name="Choi E.-W."/>
            <person name="Kim D.-U."/>
        </authorList>
    </citation>
    <scope>NUCLEOTIDE SEQUENCE [LARGE SCALE GENOMIC DNA]</scope>
    <source>
        <strain evidence="7">dW9</strain>
    </source>
</reference>
<dbReference type="PANTHER" id="PTHR22762">
    <property type="entry name" value="ALPHA-GLUCOSIDASE"/>
    <property type="match status" value="1"/>
</dbReference>
<accession>A0ABT4Q2F8</accession>
<evidence type="ECO:0000313" key="6">
    <source>
        <dbReference type="EMBL" id="MCZ8511065.1"/>
    </source>
</evidence>
<dbReference type="RefSeq" id="WP_269879436.1">
    <property type="nucleotide sequence ID" value="NZ_JAQAGZ010000001.1"/>
</dbReference>
<dbReference type="Pfam" id="PF01055">
    <property type="entry name" value="Glyco_hydro_31_2nd"/>
    <property type="match status" value="1"/>
</dbReference>
<dbReference type="InterPro" id="IPR025887">
    <property type="entry name" value="Glyco_hydro_31_N_dom"/>
</dbReference>
<evidence type="ECO:0000259" key="5">
    <source>
        <dbReference type="Pfam" id="PF21365"/>
    </source>
</evidence>
<evidence type="ECO:0000256" key="1">
    <source>
        <dbReference type="ARBA" id="ARBA00007806"/>
    </source>
</evidence>
<dbReference type="InterPro" id="IPR000322">
    <property type="entry name" value="Glyco_hydro_31_TIM"/>
</dbReference>
<dbReference type="InterPro" id="IPR011013">
    <property type="entry name" value="Gal_mutarotase_sf_dom"/>
</dbReference>
<evidence type="ECO:0000256" key="2">
    <source>
        <dbReference type="RuleBase" id="RU361185"/>
    </source>
</evidence>
<keyword evidence="7" id="KW-1185">Reference proteome</keyword>
<dbReference type="CDD" id="cd06592">
    <property type="entry name" value="GH31_NET37"/>
    <property type="match status" value="1"/>
</dbReference>
<dbReference type="Gene3D" id="3.20.20.80">
    <property type="entry name" value="Glycosidases"/>
    <property type="match status" value="1"/>
</dbReference>
<dbReference type="Gene3D" id="2.60.40.1180">
    <property type="entry name" value="Golgi alpha-mannosidase II"/>
    <property type="match status" value="2"/>
</dbReference>